<dbReference type="EMBL" id="CP099421">
    <property type="protein sequence ID" value="USW51861.1"/>
    <property type="molecule type" value="Genomic_DNA"/>
</dbReference>
<dbReference type="Proteomes" id="UP001056384">
    <property type="component" value="Chromosome 4"/>
</dbReference>
<evidence type="ECO:0000256" key="1">
    <source>
        <dbReference type="ARBA" id="ARBA00004123"/>
    </source>
</evidence>
<proteinExistence type="predicted"/>
<accession>A0A9Q9ATW4</accession>
<dbReference type="Pfam" id="PF11951">
    <property type="entry name" value="Fungal_trans_2"/>
    <property type="match status" value="1"/>
</dbReference>
<evidence type="ECO:0000256" key="3">
    <source>
        <dbReference type="SAM" id="Phobius"/>
    </source>
</evidence>
<evidence type="ECO:0000313" key="4">
    <source>
        <dbReference type="EMBL" id="USW51861.1"/>
    </source>
</evidence>
<organism evidence="4 5">
    <name type="scientific">Septoria linicola</name>
    <dbReference type="NCBI Taxonomy" id="215465"/>
    <lineage>
        <taxon>Eukaryota</taxon>
        <taxon>Fungi</taxon>
        <taxon>Dikarya</taxon>
        <taxon>Ascomycota</taxon>
        <taxon>Pezizomycotina</taxon>
        <taxon>Dothideomycetes</taxon>
        <taxon>Dothideomycetidae</taxon>
        <taxon>Mycosphaerellales</taxon>
        <taxon>Mycosphaerellaceae</taxon>
        <taxon>Septoria</taxon>
    </lineage>
</organism>
<keyword evidence="3" id="KW-1133">Transmembrane helix</keyword>
<keyword evidence="2" id="KW-0539">Nucleus</keyword>
<protein>
    <submittedName>
        <fullName evidence="4">Fungal transcription factor</fullName>
    </submittedName>
</protein>
<dbReference type="GO" id="GO:0005634">
    <property type="term" value="C:nucleus"/>
    <property type="evidence" value="ECO:0007669"/>
    <property type="project" value="UniProtKB-SubCell"/>
</dbReference>
<dbReference type="AlphaFoldDB" id="A0A9Q9ATW4"/>
<dbReference type="PANTHER" id="PTHR37534:SF46">
    <property type="entry name" value="ZN(II)2CYS6 TRANSCRIPTION FACTOR (EUROFUNG)"/>
    <property type="match status" value="1"/>
</dbReference>
<keyword evidence="3" id="KW-0812">Transmembrane</keyword>
<sequence>MASVTGKRVLDFYSTRTSGFLACFLSATEIANPWYTEVMPLAIHSPMVRDSMLALGGSHLAHVQQNSAVQRTAIYHYAKAVAEVTPSIQAWLKGDRKDCECLFFAVALLAMYEHIAGDAQAMYFHVSAVRELARSLGLLDNPNEPSNKAVAISLELEVLTEFYSIFKLNNDEEVSREVAQILPPRLAILRTYSTFGYGLGVTADLFLLVPCIAMLALERGRIDHEDQTLNLHTTYITLQQKAAAWQYPRGKEENIRDAVIKRGAAKILQATIQTFLETAYWHRYISTEALAESIQPFGAAGILWLNDIAHTPVAKNLAWPLLILGASMRREEQRVVMMEFLKGDSDVALIVRVRDTLLWVWRHPDPDVYGMVGLERLSAETGLFLPI</sequence>
<dbReference type="PANTHER" id="PTHR37534">
    <property type="entry name" value="TRANSCRIPTIONAL ACTIVATOR PROTEIN UGA3"/>
    <property type="match status" value="1"/>
</dbReference>
<name>A0A9Q9ATW4_9PEZI</name>
<keyword evidence="3" id="KW-0472">Membrane</keyword>
<keyword evidence="5" id="KW-1185">Reference proteome</keyword>
<comment type="subcellular location">
    <subcellularLocation>
        <location evidence="1">Nucleus</location>
    </subcellularLocation>
</comment>
<feature type="transmembrane region" description="Helical" evidence="3">
    <location>
        <begin position="195"/>
        <end position="217"/>
    </location>
</feature>
<dbReference type="InterPro" id="IPR021858">
    <property type="entry name" value="Fun_TF"/>
</dbReference>
<reference evidence="4" key="1">
    <citation type="submission" date="2022-06" db="EMBL/GenBank/DDBJ databases">
        <title>Complete genome sequences of two strains of the flax pathogen Septoria linicola.</title>
        <authorList>
            <person name="Lapalu N."/>
            <person name="Simon A."/>
            <person name="Demenou B."/>
            <person name="Paumier D."/>
            <person name="Guillot M.-P."/>
            <person name="Gout L."/>
            <person name="Valade R."/>
        </authorList>
    </citation>
    <scope>NUCLEOTIDE SEQUENCE</scope>
    <source>
        <strain evidence="4">SE15195</strain>
    </source>
</reference>
<evidence type="ECO:0000313" key="5">
    <source>
        <dbReference type="Proteomes" id="UP001056384"/>
    </source>
</evidence>
<dbReference type="OrthoDB" id="187139at2759"/>
<evidence type="ECO:0000256" key="2">
    <source>
        <dbReference type="ARBA" id="ARBA00023242"/>
    </source>
</evidence>
<gene>
    <name evidence="4" type="ORF">Slin15195_G051800</name>
</gene>